<dbReference type="EMBL" id="CAJNOQ010004347">
    <property type="protein sequence ID" value="CAF1055352.1"/>
    <property type="molecule type" value="Genomic_DNA"/>
</dbReference>
<sequence>MPTVKQMHTNLQSLINKLTQDVNSYLEQEKAGIFSAIGRDDNSTGSAYAWWPKFIQMLCDLTYPNMINHFFRGGVGELFSSSGFLERLYRVCVEGASVCTLKISGLNEMQEELFTMFENEREKQLEHDVQMLQEQQEHQQQHQAQLQRRTGLLYDESVVDERREKTEKSDSGCGRVGSSSWCTALRWKENDNVKEEPEEE</sequence>
<dbReference type="EMBL" id="CAJOBA010009007">
    <property type="protein sequence ID" value="CAF3841605.1"/>
    <property type="molecule type" value="Genomic_DNA"/>
</dbReference>
<evidence type="ECO:0000313" key="3">
    <source>
        <dbReference type="EMBL" id="CAF3824458.1"/>
    </source>
</evidence>
<gene>
    <name evidence="1" type="ORF">GPM918_LOCUS16501</name>
    <name evidence="2" type="ORF">OVA965_LOCUS18228</name>
    <name evidence="3" type="ORF">SRO942_LOCUS16501</name>
    <name evidence="4" type="ORF">TMI583_LOCUS18240</name>
</gene>
<comment type="caution">
    <text evidence="1">The sequence shown here is derived from an EMBL/GenBank/DDBJ whole genome shotgun (WGS) entry which is preliminary data.</text>
</comment>
<keyword evidence="5" id="KW-1185">Reference proteome</keyword>
<dbReference type="AlphaFoldDB" id="A0A814KWG9"/>
<dbReference type="Proteomes" id="UP000681722">
    <property type="component" value="Unassembled WGS sequence"/>
</dbReference>
<reference evidence="1" key="1">
    <citation type="submission" date="2021-02" db="EMBL/GenBank/DDBJ databases">
        <authorList>
            <person name="Nowell W R."/>
        </authorList>
    </citation>
    <scope>NUCLEOTIDE SEQUENCE</scope>
</reference>
<evidence type="ECO:0000313" key="5">
    <source>
        <dbReference type="Proteomes" id="UP000663829"/>
    </source>
</evidence>
<accession>A0A814KWG9</accession>
<evidence type="ECO:0000313" key="2">
    <source>
        <dbReference type="EMBL" id="CAF1078133.1"/>
    </source>
</evidence>
<dbReference type="EMBL" id="CAJNOK010008991">
    <property type="protein sequence ID" value="CAF1078133.1"/>
    <property type="molecule type" value="Genomic_DNA"/>
</dbReference>
<dbReference type="EMBL" id="CAJOBC010004347">
    <property type="protein sequence ID" value="CAF3824458.1"/>
    <property type="molecule type" value="Genomic_DNA"/>
</dbReference>
<proteinExistence type="predicted"/>
<organism evidence="1 5">
    <name type="scientific">Didymodactylos carnosus</name>
    <dbReference type="NCBI Taxonomy" id="1234261"/>
    <lineage>
        <taxon>Eukaryota</taxon>
        <taxon>Metazoa</taxon>
        <taxon>Spiralia</taxon>
        <taxon>Gnathifera</taxon>
        <taxon>Rotifera</taxon>
        <taxon>Eurotatoria</taxon>
        <taxon>Bdelloidea</taxon>
        <taxon>Philodinida</taxon>
        <taxon>Philodinidae</taxon>
        <taxon>Didymodactylos</taxon>
    </lineage>
</organism>
<evidence type="ECO:0000313" key="4">
    <source>
        <dbReference type="EMBL" id="CAF3841605.1"/>
    </source>
</evidence>
<dbReference type="Proteomes" id="UP000677228">
    <property type="component" value="Unassembled WGS sequence"/>
</dbReference>
<evidence type="ECO:0000313" key="1">
    <source>
        <dbReference type="EMBL" id="CAF1055352.1"/>
    </source>
</evidence>
<dbReference type="Proteomes" id="UP000682733">
    <property type="component" value="Unassembled WGS sequence"/>
</dbReference>
<dbReference type="Proteomes" id="UP000663829">
    <property type="component" value="Unassembled WGS sequence"/>
</dbReference>
<name>A0A814KWG9_9BILA</name>
<protein>
    <submittedName>
        <fullName evidence="1">Uncharacterized protein</fullName>
    </submittedName>
</protein>